<dbReference type="PANTHER" id="PTHR41161">
    <property type="entry name" value="PROTEIN NCBP2AS2"/>
    <property type="match status" value="1"/>
</dbReference>
<dbReference type="OrthoDB" id="5950777at2759"/>
<accession>A0A3B4BZM0</accession>
<proteinExistence type="predicted"/>
<dbReference type="AlphaFoldDB" id="A0A3B4BZM0"/>
<dbReference type="GeneTree" id="ENSGT00390000001143"/>
<organism evidence="1 2">
    <name type="scientific">Pygocentrus nattereri</name>
    <name type="common">Red-bellied piranha</name>
    <dbReference type="NCBI Taxonomy" id="42514"/>
    <lineage>
        <taxon>Eukaryota</taxon>
        <taxon>Metazoa</taxon>
        <taxon>Chordata</taxon>
        <taxon>Craniata</taxon>
        <taxon>Vertebrata</taxon>
        <taxon>Euteleostomi</taxon>
        <taxon>Actinopterygii</taxon>
        <taxon>Neopterygii</taxon>
        <taxon>Teleostei</taxon>
        <taxon>Ostariophysi</taxon>
        <taxon>Characiformes</taxon>
        <taxon>Characoidei</taxon>
        <taxon>Pygocentrus</taxon>
    </lineage>
</organism>
<dbReference type="Proteomes" id="UP001501920">
    <property type="component" value="Chromosome 19"/>
</dbReference>
<sequence length="104" mass="11772">MVLQRILVALINKAQLVERLSESRAIRRAAQLTAFAITKGQLVGKQASARVLDSNTVRHMREEARRMPQSAAEAAQTVSRLRDTFVKEVKEGMREASRQIKDRK</sequence>
<dbReference type="CTD" id="152217"/>
<evidence type="ECO:0000313" key="2">
    <source>
        <dbReference type="Proteomes" id="UP001501920"/>
    </source>
</evidence>
<reference evidence="1 2" key="1">
    <citation type="submission" date="2020-10" db="EMBL/GenBank/DDBJ databases">
        <title>Pygocentrus nattereri (red-bellied piranha) genome, fPygNat1, primary haplotype.</title>
        <authorList>
            <person name="Myers G."/>
            <person name="Meyer A."/>
            <person name="Karagic N."/>
            <person name="Pippel M."/>
            <person name="Winkler S."/>
            <person name="Tracey A."/>
            <person name="Wood J."/>
            <person name="Formenti G."/>
            <person name="Howe K."/>
            <person name="Fedrigo O."/>
            <person name="Jarvis E.D."/>
        </authorList>
    </citation>
    <scope>NUCLEOTIDE SEQUENCE [LARGE SCALE GENOMIC DNA]</scope>
</reference>
<dbReference type="PANTHER" id="PTHR41161:SF1">
    <property type="entry name" value="PROTEIN NCBP2AS2"/>
    <property type="match status" value="1"/>
</dbReference>
<dbReference type="OMA" id="YNITHMA"/>
<protein>
    <submittedName>
        <fullName evidence="1">Uncharacterized protein</fullName>
    </submittedName>
</protein>
<dbReference type="GeneID" id="108440877"/>
<reference evidence="1" key="2">
    <citation type="submission" date="2025-08" db="UniProtKB">
        <authorList>
            <consortium name="Ensembl"/>
        </authorList>
    </citation>
    <scope>IDENTIFICATION</scope>
</reference>
<dbReference type="InterPro" id="IPR042407">
    <property type="entry name" value="NCBP2-AS2"/>
</dbReference>
<name>A0A3B4BZM0_PYGNA</name>
<keyword evidence="2" id="KW-1185">Reference proteome</keyword>
<dbReference type="RefSeq" id="XP_017575538.1">
    <property type="nucleotide sequence ID" value="XM_017720049.1"/>
</dbReference>
<evidence type="ECO:0000313" key="1">
    <source>
        <dbReference type="Ensembl" id="ENSPNAP00000005018.1"/>
    </source>
</evidence>
<dbReference type="Ensembl" id="ENSPNAT00000006025.2">
    <property type="protein sequence ID" value="ENSPNAP00000005018.1"/>
    <property type="gene ID" value="ENSPNAG00000011341.2"/>
</dbReference>
<reference evidence="1" key="3">
    <citation type="submission" date="2025-09" db="UniProtKB">
        <authorList>
            <consortium name="Ensembl"/>
        </authorList>
    </citation>
    <scope>IDENTIFICATION</scope>
</reference>